<dbReference type="OrthoDB" id="9780884at2"/>
<feature type="domain" description="Calcineurin-like phosphoesterase" evidence="2">
    <location>
        <begin position="139"/>
        <end position="298"/>
    </location>
</feature>
<dbReference type="PANTHER" id="PTHR31302">
    <property type="entry name" value="TRANSMEMBRANE PROTEIN WITH METALLOPHOSPHOESTERASE DOMAIN-RELATED"/>
    <property type="match status" value="1"/>
</dbReference>
<evidence type="ECO:0000259" key="2">
    <source>
        <dbReference type="Pfam" id="PF00149"/>
    </source>
</evidence>
<gene>
    <name evidence="3" type="ORF">CQ405_06740</name>
</gene>
<keyword evidence="1" id="KW-1133">Transmembrane helix</keyword>
<sequence length="355" mass="40609">MNLYSLNFFQNTFLNSKNKIYLNAIFVFCFTLITLFNILYFIAFRAENLNGVLFKASAISTGASFLLFLSSALFSIIGFTTKFVKFSNKRREFLKLSFNISFLIFIFSFLFKGFYNGIKKPFINRVDIKISNLKDDLSLAVLSDIHLGKYLGKSFLELLVDEVNKLNADALLIVGDMFDIKAKDLKDTLNPLNNLKIPCFFVLGNHEYYSGAYELIEVLKKYKVKVLENENLEFKGVNFAGVYDRAGQRFGYLKPNLKKALQNKNENLPTILLAHQPKYIYENVKDEVDLCICGHTHAGQIFPFSLLVLMEQKYLYGLYKEQDKQIYVSSGAGFWGPPVRILAPAEIAFLNLKKG</sequence>
<dbReference type="SUPFAM" id="SSF56300">
    <property type="entry name" value="Metallo-dependent phosphatases"/>
    <property type="match status" value="1"/>
</dbReference>
<dbReference type="Pfam" id="PF00149">
    <property type="entry name" value="Metallophos"/>
    <property type="match status" value="1"/>
</dbReference>
<comment type="caution">
    <text evidence="3">The sequence shown here is derived from an EMBL/GenBank/DDBJ whole genome shotgun (WGS) entry which is preliminary data.</text>
</comment>
<feature type="transmembrane region" description="Helical" evidence="1">
    <location>
        <begin position="20"/>
        <end position="43"/>
    </location>
</feature>
<protein>
    <submittedName>
        <fullName evidence="3">Metallophosphatase</fullName>
    </submittedName>
</protein>
<accession>A0A2P8R039</accession>
<dbReference type="GO" id="GO:0016787">
    <property type="term" value="F:hydrolase activity"/>
    <property type="evidence" value="ECO:0007669"/>
    <property type="project" value="InterPro"/>
</dbReference>
<dbReference type="PANTHER" id="PTHR31302:SF0">
    <property type="entry name" value="TRANSMEMBRANE PROTEIN WITH METALLOPHOSPHOESTERASE DOMAIN"/>
    <property type="match status" value="1"/>
</dbReference>
<dbReference type="CDD" id="cd07385">
    <property type="entry name" value="MPP_YkuE_C"/>
    <property type="match status" value="1"/>
</dbReference>
<evidence type="ECO:0000313" key="4">
    <source>
        <dbReference type="Proteomes" id="UP000240535"/>
    </source>
</evidence>
<dbReference type="Proteomes" id="UP000240535">
    <property type="component" value="Unassembled WGS sequence"/>
</dbReference>
<keyword evidence="1" id="KW-0472">Membrane</keyword>
<dbReference type="EMBL" id="PDHH01000005">
    <property type="protein sequence ID" value="PSM51866.1"/>
    <property type="molecule type" value="Genomic_DNA"/>
</dbReference>
<dbReference type="InterPro" id="IPR051158">
    <property type="entry name" value="Metallophosphoesterase_sf"/>
</dbReference>
<evidence type="ECO:0000313" key="3">
    <source>
        <dbReference type="EMBL" id="PSM51866.1"/>
    </source>
</evidence>
<feature type="transmembrane region" description="Helical" evidence="1">
    <location>
        <begin position="96"/>
        <end position="115"/>
    </location>
</feature>
<dbReference type="InterPro" id="IPR004843">
    <property type="entry name" value="Calcineurin-like_PHP"/>
</dbReference>
<dbReference type="InterPro" id="IPR029052">
    <property type="entry name" value="Metallo-depent_PP-like"/>
</dbReference>
<reference evidence="4" key="1">
    <citation type="submission" date="2017-10" db="EMBL/GenBank/DDBJ databases">
        <title>Campylobacter species from seals.</title>
        <authorList>
            <person name="Gilbert M.J."/>
            <person name="Zomer A.L."/>
            <person name="Timmerman A.J."/>
            <person name="Duim B."/>
            <person name="Wagenaar J.A."/>
        </authorList>
    </citation>
    <scope>NUCLEOTIDE SEQUENCE [LARGE SCALE GENOMIC DNA]</scope>
    <source>
        <strain evidence="4">17S00004-5</strain>
    </source>
</reference>
<dbReference type="AlphaFoldDB" id="A0A2P8R039"/>
<proteinExistence type="predicted"/>
<keyword evidence="4" id="KW-1185">Reference proteome</keyword>
<keyword evidence="1" id="KW-0812">Transmembrane</keyword>
<feature type="transmembrane region" description="Helical" evidence="1">
    <location>
        <begin position="63"/>
        <end position="84"/>
    </location>
</feature>
<organism evidence="3 4">
    <name type="scientific">Campylobacter blaseri</name>
    <dbReference type="NCBI Taxonomy" id="2042961"/>
    <lineage>
        <taxon>Bacteria</taxon>
        <taxon>Pseudomonadati</taxon>
        <taxon>Campylobacterota</taxon>
        <taxon>Epsilonproteobacteria</taxon>
        <taxon>Campylobacterales</taxon>
        <taxon>Campylobacteraceae</taxon>
        <taxon>Campylobacter</taxon>
    </lineage>
</organism>
<evidence type="ECO:0000256" key="1">
    <source>
        <dbReference type="SAM" id="Phobius"/>
    </source>
</evidence>
<dbReference type="Gene3D" id="3.60.21.10">
    <property type="match status" value="1"/>
</dbReference>
<name>A0A2P8R039_9BACT</name>